<evidence type="ECO:0000259" key="1">
    <source>
        <dbReference type="Pfam" id="PF00668"/>
    </source>
</evidence>
<dbReference type="PANTHER" id="PTHR45527:SF1">
    <property type="entry name" value="FATTY ACID SYNTHASE"/>
    <property type="match status" value="1"/>
</dbReference>
<dbReference type="SUPFAM" id="SSF52777">
    <property type="entry name" value="CoA-dependent acyltransferases"/>
    <property type="match status" value="2"/>
</dbReference>
<accession>A0A9W5XME4</accession>
<name>A0A9W5XME4_9ACTN</name>
<dbReference type="Proteomes" id="UP000607311">
    <property type="component" value="Unassembled WGS sequence"/>
</dbReference>
<dbReference type="GO" id="GO:0044550">
    <property type="term" value="P:secondary metabolite biosynthetic process"/>
    <property type="evidence" value="ECO:0007669"/>
    <property type="project" value="TreeGrafter"/>
</dbReference>
<dbReference type="RefSeq" id="WP_170863574.1">
    <property type="nucleotide sequence ID" value="NZ_BOPD01000038.1"/>
</dbReference>
<dbReference type="InterPro" id="IPR023213">
    <property type="entry name" value="CAT-like_dom_sf"/>
</dbReference>
<reference evidence="2" key="1">
    <citation type="submission" date="2021-01" db="EMBL/GenBank/DDBJ databases">
        <title>Whole genome shotgun sequence of Verrucosispora sediminis NBRC 107745.</title>
        <authorList>
            <person name="Komaki H."/>
            <person name="Tamura T."/>
        </authorList>
    </citation>
    <scope>NUCLEOTIDE SEQUENCE</scope>
    <source>
        <strain evidence="2">NBRC 107745</strain>
    </source>
</reference>
<evidence type="ECO:0000313" key="3">
    <source>
        <dbReference type="Proteomes" id="UP000607311"/>
    </source>
</evidence>
<comment type="caution">
    <text evidence="2">The sequence shown here is derived from an EMBL/GenBank/DDBJ whole genome shotgun (WGS) entry which is preliminary data.</text>
</comment>
<dbReference type="Gene3D" id="3.30.559.10">
    <property type="entry name" value="Chloramphenicol acetyltransferase-like domain"/>
    <property type="match status" value="1"/>
</dbReference>
<dbReference type="GO" id="GO:0008610">
    <property type="term" value="P:lipid biosynthetic process"/>
    <property type="evidence" value="ECO:0007669"/>
    <property type="project" value="UniProtKB-ARBA"/>
</dbReference>
<dbReference type="InterPro" id="IPR001242">
    <property type="entry name" value="Condensation_dom"/>
</dbReference>
<sequence>MPNSLLVRVTDERTVEAEATWGQRAIWSCIQFMGEHDPYFNAGRVLPVPQRCGLTDVADALGELLRRHETLRTVFEFADSTLRQTVQGSGELPVAVEPLSTAGHASADAAAWTRMYQLAGLVLPVHEWPVRIAVLTEADRPRFVAVVFSHLAVDHTGAELVMADLAELLAGRRPPLPERQPVDQAAYERSEAGHATSETALRHWARTLRNIPASIFDYRTHDTGSPRFRRTIMYSEAVTAAAAAAAVRLRVTSSAVLLAAQALVLGRYTGHDVVPVQLICANRDAERERLVATVAGDGIVRVDLAEDSFARIVRRTFLAGVGAYRFGYYDPEAAWRMRAAEHLARGAVLGIGVYFNDVRDGVTSAVPTDPADERTIRRLAAGTRIEPAGGWDLMDARVFLTVATAGAATRLSMLCDTAYVPTEDVVALLHGIERVVIAAATDDLTAELTSEAIGVPSVVRGPDWVRGPNGWVDLAGTRALWRDLLPDATVGGVFLAEDPAPTGSGLVGYLAGPPDGDLHDLHEAFVAALGERTDVRAPSRYVRCAHGPDDPDDRLAWEKCPVLAEGTGRRADGPTDRLSVDPAVRRAAWVAADDGR</sequence>
<protein>
    <recommendedName>
        <fullName evidence="1">Condensation domain-containing protein</fullName>
    </recommendedName>
</protein>
<dbReference type="Pfam" id="PF00668">
    <property type="entry name" value="Condensation"/>
    <property type="match status" value="1"/>
</dbReference>
<dbReference type="PANTHER" id="PTHR45527">
    <property type="entry name" value="NONRIBOSOMAL PEPTIDE SYNTHETASE"/>
    <property type="match status" value="1"/>
</dbReference>
<dbReference type="GO" id="GO:0005737">
    <property type="term" value="C:cytoplasm"/>
    <property type="evidence" value="ECO:0007669"/>
    <property type="project" value="TreeGrafter"/>
</dbReference>
<dbReference type="GO" id="GO:0003824">
    <property type="term" value="F:catalytic activity"/>
    <property type="evidence" value="ECO:0007669"/>
    <property type="project" value="InterPro"/>
</dbReference>
<proteinExistence type="predicted"/>
<feature type="domain" description="Condensation" evidence="1">
    <location>
        <begin position="22"/>
        <end position="287"/>
    </location>
</feature>
<gene>
    <name evidence="2" type="ORF">Vse01_50620</name>
</gene>
<dbReference type="AlphaFoldDB" id="A0A9W5XME4"/>
<keyword evidence="3" id="KW-1185">Reference proteome</keyword>
<dbReference type="GO" id="GO:0043041">
    <property type="term" value="P:amino acid activation for nonribosomal peptide biosynthetic process"/>
    <property type="evidence" value="ECO:0007669"/>
    <property type="project" value="TreeGrafter"/>
</dbReference>
<dbReference type="Gene3D" id="3.30.559.30">
    <property type="entry name" value="Nonribosomal peptide synthetase, condensation domain"/>
    <property type="match status" value="1"/>
</dbReference>
<dbReference type="GO" id="GO:0031177">
    <property type="term" value="F:phosphopantetheine binding"/>
    <property type="evidence" value="ECO:0007669"/>
    <property type="project" value="TreeGrafter"/>
</dbReference>
<organism evidence="2 3">
    <name type="scientific">Micromonospora sediminimaris</name>
    <dbReference type="NCBI Taxonomy" id="547162"/>
    <lineage>
        <taxon>Bacteria</taxon>
        <taxon>Bacillati</taxon>
        <taxon>Actinomycetota</taxon>
        <taxon>Actinomycetes</taxon>
        <taxon>Micromonosporales</taxon>
        <taxon>Micromonosporaceae</taxon>
        <taxon>Micromonospora</taxon>
    </lineage>
</organism>
<dbReference type="EMBL" id="BOPD01000038">
    <property type="protein sequence ID" value="GIJ35914.1"/>
    <property type="molecule type" value="Genomic_DNA"/>
</dbReference>
<evidence type="ECO:0000313" key="2">
    <source>
        <dbReference type="EMBL" id="GIJ35914.1"/>
    </source>
</evidence>